<comment type="caution">
    <text evidence="1">The sequence shown here is derived from an EMBL/GenBank/DDBJ whole genome shotgun (WGS) entry which is preliminary data.</text>
</comment>
<keyword evidence="2" id="KW-1185">Reference proteome</keyword>
<reference evidence="1 2" key="1">
    <citation type="journal article" date="2015" name="Genome Announc.">
        <title>Expanding the biotechnology potential of lactobacilli through comparative genomics of 213 strains and associated genera.</title>
        <authorList>
            <person name="Sun Z."/>
            <person name="Harris H.M."/>
            <person name="McCann A."/>
            <person name="Guo C."/>
            <person name="Argimon S."/>
            <person name="Zhang W."/>
            <person name="Yang X."/>
            <person name="Jeffery I.B."/>
            <person name="Cooney J.C."/>
            <person name="Kagawa T.F."/>
            <person name="Liu W."/>
            <person name="Song Y."/>
            <person name="Salvetti E."/>
            <person name="Wrobel A."/>
            <person name="Rasinkangas P."/>
            <person name="Parkhill J."/>
            <person name="Rea M.C."/>
            <person name="O'Sullivan O."/>
            <person name="Ritari J."/>
            <person name="Douillard F.P."/>
            <person name="Paul Ross R."/>
            <person name="Yang R."/>
            <person name="Briner A.E."/>
            <person name="Felis G.E."/>
            <person name="de Vos W.M."/>
            <person name="Barrangou R."/>
            <person name="Klaenhammer T.R."/>
            <person name="Caufield P.W."/>
            <person name="Cui Y."/>
            <person name="Zhang H."/>
            <person name="O'Toole P.W."/>
        </authorList>
    </citation>
    <scope>NUCLEOTIDE SEQUENCE [LARGE SCALE GENOMIC DNA]</scope>
    <source>
        <strain evidence="1 2">DSM 21376</strain>
    </source>
</reference>
<proteinExistence type="predicted"/>
<evidence type="ECO:0000313" key="1">
    <source>
        <dbReference type="EMBL" id="KRN06327.1"/>
    </source>
</evidence>
<dbReference type="Proteomes" id="UP000050961">
    <property type="component" value="Unassembled WGS sequence"/>
</dbReference>
<dbReference type="PATRIC" id="fig|1423806.3.peg.1549"/>
<dbReference type="RefSeq" id="WP_034988304.1">
    <property type="nucleotide sequence ID" value="NZ_AYZF01000013.1"/>
</dbReference>
<evidence type="ECO:0000313" key="2">
    <source>
        <dbReference type="Proteomes" id="UP000050961"/>
    </source>
</evidence>
<organism evidence="1 2">
    <name type="scientific">Liquorilactobacillus sucicola DSM 21376 = JCM 15457</name>
    <dbReference type="NCBI Taxonomy" id="1423806"/>
    <lineage>
        <taxon>Bacteria</taxon>
        <taxon>Bacillati</taxon>
        <taxon>Bacillota</taxon>
        <taxon>Bacilli</taxon>
        <taxon>Lactobacillales</taxon>
        <taxon>Lactobacillaceae</taxon>
        <taxon>Liquorilactobacillus</taxon>
    </lineage>
</organism>
<name>A0A023CXH1_9LACO</name>
<dbReference type="EMBL" id="AYZF01000013">
    <property type="protein sequence ID" value="KRN06327.1"/>
    <property type="molecule type" value="Genomic_DNA"/>
</dbReference>
<accession>A0A023CXH1</accession>
<gene>
    <name evidence="1" type="ORF">FD15_GL001529</name>
</gene>
<sequence length="246" mass="27955">MITKQEIFKKLQVAATSNKILLRKGNSTKVPAYISSWLLFDEDFKTLHDYPDDYSKVAHKLSPHNIMLGLNAGEMSQMTSPWFFFHARIDEKTGKVTCKRSETILKKVYSQGFVQDALGGAYMTDIFKYNEITEDGLLRLGIEKNSKNVKLSSAVKKLNFSILYNELKLAAKLANTESVNLVPLGGDAYKGALDFLNSIEDVDLKINILTDGNNKPLFHYSSRKSWQDFNEQLKGFILKNKEKLTR</sequence>
<dbReference type="AlphaFoldDB" id="A0A023CXH1"/>
<protein>
    <submittedName>
        <fullName evidence="1">Uncharacterized protein</fullName>
    </submittedName>
</protein>